<dbReference type="SUPFAM" id="SSF89733">
    <property type="entry name" value="L-sulfolactate dehydrogenase-like"/>
    <property type="match status" value="1"/>
</dbReference>
<dbReference type="InterPro" id="IPR003767">
    <property type="entry name" value="Malate/L-lactate_DH-like"/>
</dbReference>
<dbReference type="PANTHER" id="PTHR11091">
    <property type="entry name" value="OXIDOREDUCTASE-RELATED"/>
    <property type="match status" value="1"/>
</dbReference>
<evidence type="ECO:0000256" key="2">
    <source>
        <dbReference type="ARBA" id="ARBA00023002"/>
    </source>
</evidence>
<dbReference type="GO" id="GO:0016491">
    <property type="term" value="F:oxidoreductase activity"/>
    <property type="evidence" value="ECO:0007669"/>
    <property type="project" value="UniProtKB-KW"/>
</dbReference>
<dbReference type="InterPro" id="IPR036111">
    <property type="entry name" value="Mal/L-sulfo/L-lacto_DH-like_sf"/>
</dbReference>
<protein>
    <recommendedName>
        <fullName evidence="4">Malate/lactate/ureidoglycolate dehydrogenase</fullName>
    </recommendedName>
</protein>
<comment type="similarity">
    <text evidence="1">Belongs to the LDH2/MDH2 oxidoreductase family.</text>
</comment>
<organism evidence="3">
    <name type="scientific">marine metagenome</name>
    <dbReference type="NCBI Taxonomy" id="408172"/>
    <lineage>
        <taxon>unclassified sequences</taxon>
        <taxon>metagenomes</taxon>
        <taxon>ecological metagenomes</taxon>
    </lineage>
</organism>
<dbReference type="InterPro" id="IPR043144">
    <property type="entry name" value="Mal/L-sulf/L-lact_DH-like_ah"/>
</dbReference>
<accession>A0A381ZEE4</accession>
<dbReference type="Gene3D" id="1.10.1530.10">
    <property type="match status" value="1"/>
</dbReference>
<sequence length="363" mass="39839">MLVQAESLKRIVSAILEKGGSSNNESQVVADHLVRANLAGHDSHGVGMLPFYVKMLKSELLFPNQEPQMEKTNGSIMMFDGKRGYGQAVGKTAMEQAIEKCRETGLVLMTLRNSHHLGRIGTYGEQSIEAGMVSMHFVNVTDHFPLVAPYRGSDARFSTNPICLAMPGTKKQSPVLLDMATSRIALGKARVAINKNETLEDGLVVDHKGQPSNNPGVMAGYLYPEREDNPPLGALTPLGEYKGYGLALFCELFGGVLSGGGTIQPGNKRHDSIINNMFTLLINPVKLVDIPWMHHEIEEITSFCKKSPPANPEEPVLIAGDPERFYETERKENGIPIDKTTWEQILEGGETLGLSRIEIEKMI</sequence>
<evidence type="ECO:0008006" key="4">
    <source>
        <dbReference type="Google" id="ProtNLM"/>
    </source>
</evidence>
<dbReference type="EMBL" id="UINC01020989">
    <property type="protein sequence ID" value="SVA87590.1"/>
    <property type="molecule type" value="Genomic_DNA"/>
</dbReference>
<proteinExistence type="inferred from homology"/>
<gene>
    <name evidence="3" type="ORF">METZ01_LOCUS140444</name>
</gene>
<dbReference type="AlphaFoldDB" id="A0A381ZEE4"/>
<evidence type="ECO:0000313" key="3">
    <source>
        <dbReference type="EMBL" id="SVA87590.1"/>
    </source>
</evidence>
<name>A0A381ZEE4_9ZZZZ</name>
<keyword evidence="2" id="KW-0560">Oxidoreductase</keyword>
<dbReference type="PANTHER" id="PTHR11091:SF0">
    <property type="entry name" value="MALATE DEHYDROGENASE"/>
    <property type="match status" value="1"/>
</dbReference>
<dbReference type="NCBIfam" id="NF007504">
    <property type="entry name" value="PRK10098.1"/>
    <property type="match status" value="1"/>
</dbReference>
<evidence type="ECO:0000256" key="1">
    <source>
        <dbReference type="ARBA" id="ARBA00006056"/>
    </source>
</evidence>
<dbReference type="Pfam" id="PF02615">
    <property type="entry name" value="Ldh_2"/>
    <property type="match status" value="1"/>
</dbReference>
<reference evidence="3" key="1">
    <citation type="submission" date="2018-05" db="EMBL/GenBank/DDBJ databases">
        <authorList>
            <person name="Lanie J.A."/>
            <person name="Ng W.-L."/>
            <person name="Kazmierczak K.M."/>
            <person name="Andrzejewski T.M."/>
            <person name="Davidsen T.M."/>
            <person name="Wayne K.J."/>
            <person name="Tettelin H."/>
            <person name="Glass J.I."/>
            <person name="Rusch D."/>
            <person name="Podicherti R."/>
            <person name="Tsui H.-C.T."/>
            <person name="Winkler M.E."/>
        </authorList>
    </citation>
    <scope>NUCLEOTIDE SEQUENCE</scope>
</reference>
<dbReference type="InterPro" id="IPR043143">
    <property type="entry name" value="Mal/L-sulf/L-lact_DH-like_NADP"/>
</dbReference>
<dbReference type="Gene3D" id="3.30.1370.60">
    <property type="entry name" value="Hypothetical oxidoreductase yiak, domain 2"/>
    <property type="match status" value="1"/>
</dbReference>